<name>A0A376BUF3_9NEIS</name>
<proteinExistence type="predicted"/>
<gene>
    <name evidence="1" type="ORF">NCTC10283_01982</name>
</gene>
<keyword evidence="2" id="KW-1185">Reference proteome</keyword>
<dbReference type="AlphaFoldDB" id="A0A376BUF3"/>
<organism evidence="1 2">
    <name type="scientific">Alysiella crassa</name>
    <dbReference type="NCBI Taxonomy" id="153491"/>
    <lineage>
        <taxon>Bacteria</taxon>
        <taxon>Pseudomonadati</taxon>
        <taxon>Pseudomonadota</taxon>
        <taxon>Betaproteobacteria</taxon>
        <taxon>Neisseriales</taxon>
        <taxon>Neisseriaceae</taxon>
        <taxon>Alysiella</taxon>
    </lineage>
</organism>
<evidence type="ECO:0000313" key="2">
    <source>
        <dbReference type="Proteomes" id="UP000254209"/>
    </source>
</evidence>
<evidence type="ECO:0000313" key="1">
    <source>
        <dbReference type="EMBL" id="SSY80423.1"/>
    </source>
</evidence>
<reference evidence="1 2" key="1">
    <citation type="submission" date="2018-06" db="EMBL/GenBank/DDBJ databases">
        <authorList>
            <consortium name="Pathogen Informatics"/>
            <person name="Doyle S."/>
        </authorList>
    </citation>
    <scope>NUCLEOTIDE SEQUENCE [LARGE SCALE GENOMIC DNA]</scope>
    <source>
        <strain evidence="1 2">NCTC10283</strain>
    </source>
</reference>
<dbReference type="EMBL" id="UFSO01000003">
    <property type="protein sequence ID" value="SSY80423.1"/>
    <property type="molecule type" value="Genomic_DNA"/>
</dbReference>
<sequence>MNVAVGECLLARQNVDMSSTLPTGEQGLLVDSI</sequence>
<dbReference type="Proteomes" id="UP000254209">
    <property type="component" value="Unassembled WGS sequence"/>
</dbReference>
<protein>
    <submittedName>
        <fullName evidence="1">Uncharacterized protein</fullName>
    </submittedName>
</protein>
<accession>A0A376BUF3</accession>